<dbReference type="InterPro" id="IPR022269">
    <property type="entry name" value="SO_2930-like_C"/>
</dbReference>
<dbReference type="RefSeq" id="WP_182803127.1">
    <property type="nucleotide sequence ID" value="NZ_CP060007.1"/>
</dbReference>
<sequence>MKKLIVTVSVIICMLVVLSFNSKKTDPYFQFHENLSEYNFFKGKLNELLPADGIIPYDLNTPLFSDYAEKARFIKVPAGKKINYNATSVFDMPLGTVLIKNFYYYNDVRKPALGKRIIETRLLANMEDGWHTYQYIWNEEQTEALFEPIGDVITVEYIDAAGKKIKAQYVVPSQPQCKGCHGRKDTIIPIGIAARHLNGDYVYANEKQNQLQYWQQLGLIDLPNSTIPANAKWNDEKSGSLNDRARAYLDINCGNCHNPNGPANTSGLFLDIHTTNTTALGINKTPVAAGRGSGHLKYAIDPGKPNQSFMIYRMNSVDPGIAMPEIGRNRVHKEGVALISKWIKEIGKN</sequence>
<dbReference type="EMBL" id="CP060007">
    <property type="protein sequence ID" value="QNA44707.1"/>
    <property type="molecule type" value="Genomic_DNA"/>
</dbReference>
<dbReference type="NCBIfam" id="TIGR03806">
    <property type="entry name" value="chp_HNE_0200"/>
    <property type="match status" value="1"/>
</dbReference>
<dbReference type="KEGG" id="lacs:H4075_00485"/>
<gene>
    <name evidence="1" type="ORF">H4075_00485</name>
</gene>
<protein>
    <submittedName>
        <fullName evidence="1">Uncharacterized protein</fullName>
    </submittedName>
</protein>
<evidence type="ECO:0000313" key="1">
    <source>
        <dbReference type="EMBL" id="QNA44707.1"/>
    </source>
</evidence>
<accession>A0A7G5XGV4</accession>
<dbReference type="Proteomes" id="UP000515344">
    <property type="component" value="Chromosome"/>
</dbReference>
<reference evidence="2" key="1">
    <citation type="submission" date="2020-08" db="EMBL/GenBank/DDBJ databases">
        <title>Lacibacter sp. S13-6-6 genome sequencing.</title>
        <authorList>
            <person name="Jin L."/>
        </authorList>
    </citation>
    <scope>NUCLEOTIDE SEQUENCE [LARGE SCALE GENOMIC DNA]</scope>
    <source>
        <strain evidence="2">S13-6-6</strain>
    </source>
</reference>
<organism evidence="1 2">
    <name type="scientific">Lacibacter sediminis</name>
    <dbReference type="NCBI Taxonomy" id="2760713"/>
    <lineage>
        <taxon>Bacteria</taxon>
        <taxon>Pseudomonadati</taxon>
        <taxon>Bacteroidota</taxon>
        <taxon>Chitinophagia</taxon>
        <taxon>Chitinophagales</taxon>
        <taxon>Chitinophagaceae</taxon>
        <taxon>Lacibacter</taxon>
    </lineage>
</organism>
<name>A0A7G5XGV4_9BACT</name>
<dbReference type="AlphaFoldDB" id="A0A7G5XGV4"/>
<evidence type="ECO:0000313" key="2">
    <source>
        <dbReference type="Proteomes" id="UP000515344"/>
    </source>
</evidence>
<proteinExistence type="predicted"/>
<keyword evidence="2" id="KW-1185">Reference proteome</keyword>